<protein>
    <submittedName>
        <fullName evidence="1">Helix-turn-helix domain-containing protein</fullName>
    </submittedName>
</protein>
<organism evidence="1 2">
    <name type="scientific">Novosphingobium clariflavum</name>
    <dbReference type="NCBI Taxonomy" id="2029884"/>
    <lineage>
        <taxon>Bacteria</taxon>
        <taxon>Pseudomonadati</taxon>
        <taxon>Pseudomonadota</taxon>
        <taxon>Alphaproteobacteria</taxon>
        <taxon>Sphingomonadales</taxon>
        <taxon>Sphingomonadaceae</taxon>
        <taxon>Novosphingobium</taxon>
    </lineage>
</organism>
<evidence type="ECO:0000313" key="1">
    <source>
        <dbReference type="EMBL" id="MFC0686165.1"/>
    </source>
</evidence>
<proteinExistence type="predicted"/>
<keyword evidence="2" id="KW-1185">Reference proteome</keyword>
<sequence length="101" mass="11212">MPQKPDIQLAIFAQAVDAVGGQRVMARYMGVSEKEVRDFLSGDVALDRNALRSASQGLIKQADMCRRLERKLSPAFVENMTDKQLEGLTLPDGRPENHKQG</sequence>
<evidence type="ECO:0000313" key="2">
    <source>
        <dbReference type="Proteomes" id="UP001589858"/>
    </source>
</evidence>
<dbReference type="Proteomes" id="UP001589858">
    <property type="component" value="Unassembled WGS sequence"/>
</dbReference>
<gene>
    <name evidence="1" type="ORF">ACFFF8_16360</name>
</gene>
<reference evidence="1 2" key="1">
    <citation type="submission" date="2024-09" db="EMBL/GenBank/DDBJ databases">
        <authorList>
            <person name="Sun Q."/>
            <person name="Mori K."/>
        </authorList>
    </citation>
    <scope>NUCLEOTIDE SEQUENCE [LARGE SCALE GENOMIC DNA]</scope>
    <source>
        <strain evidence="1 2">CICC 11035S</strain>
    </source>
</reference>
<name>A0ABV6SA90_9SPHN</name>
<comment type="caution">
    <text evidence="1">The sequence shown here is derived from an EMBL/GenBank/DDBJ whole genome shotgun (WGS) entry which is preliminary data.</text>
</comment>
<dbReference type="RefSeq" id="WP_142633061.1">
    <property type="nucleotide sequence ID" value="NZ_JAPCWC010000002.1"/>
</dbReference>
<dbReference type="EMBL" id="JBHLTM010000061">
    <property type="protein sequence ID" value="MFC0686165.1"/>
    <property type="molecule type" value="Genomic_DNA"/>
</dbReference>
<accession>A0ABV6SA90</accession>